<dbReference type="OrthoDB" id="9800846at2"/>
<dbReference type="GO" id="GO:0000166">
    <property type="term" value="F:nucleotide binding"/>
    <property type="evidence" value="ECO:0007669"/>
    <property type="project" value="InterPro"/>
</dbReference>
<dbReference type="eggNOG" id="COG0673">
    <property type="taxonomic scope" value="Bacteria"/>
</dbReference>
<dbReference type="EMBL" id="CP002432">
    <property type="protein sequence ID" value="ADU65458.1"/>
    <property type="molecule type" value="Genomic_DNA"/>
</dbReference>
<feature type="domain" description="Gfo/Idh/MocA-like oxidoreductase N-terminal" evidence="1">
    <location>
        <begin position="7"/>
        <end position="107"/>
    </location>
</feature>
<accession>E6W1S6</accession>
<keyword evidence="4" id="KW-1185">Reference proteome</keyword>
<gene>
    <name evidence="3" type="ordered locus">Selin_0714</name>
</gene>
<evidence type="ECO:0000313" key="3">
    <source>
        <dbReference type="EMBL" id="ADU65458.1"/>
    </source>
</evidence>
<evidence type="ECO:0000313" key="4">
    <source>
        <dbReference type="Proteomes" id="UP000002572"/>
    </source>
</evidence>
<proteinExistence type="predicted"/>
<organism evidence="3 4">
    <name type="scientific">Desulfurispirillum indicum (strain ATCC BAA-1389 / DSM 22839 / S5)</name>
    <dbReference type="NCBI Taxonomy" id="653733"/>
    <lineage>
        <taxon>Bacteria</taxon>
        <taxon>Pseudomonadati</taxon>
        <taxon>Chrysiogenota</taxon>
        <taxon>Chrysiogenia</taxon>
        <taxon>Chrysiogenales</taxon>
        <taxon>Chrysiogenaceae</taxon>
        <taxon>Desulfurispirillum</taxon>
    </lineage>
</organism>
<dbReference type="RefSeq" id="WP_013505346.1">
    <property type="nucleotide sequence ID" value="NC_014836.1"/>
</dbReference>
<dbReference type="Pfam" id="PF01408">
    <property type="entry name" value="GFO_IDH_MocA"/>
    <property type="match status" value="1"/>
</dbReference>
<dbReference type="InterPro" id="IPR036291">
    <property type="entry name" value="NAD(P)-bd_dom_sf"/>
</dbReference>
<evidence type="ECO:0000259" key="1">
    <source>
        <dbReference type="Pfam" id="PF01408"/>
    </source>
</evidence>
<dbReference type="HOGENOM" id="CLU_023194_10_0_0"/>
<dbReference type="Proteomes" id="UP000002572">
    <property type="component" value="Chromosome"/>
</dbReference>
<dbReference type="Gene3D" id="3.40.50.720">
    <property type="entry name" value="NAD(P)-binding Rossmann-like Domain"/>
    <property type="match status" value="1"/>
</dbReference>
<dbReference type="SUPFAM" id="SSF55347">
    <property type="entry name" value="Glyceraldehyde-3-phosphate dehydrogenase-like, C-terminal domain"/>
    <property type="match status" value="1"/>
</dbReference>
<dbReference type="STRING" id="653733.Selin_0714"/>
<sequence>MPNSKKLRVAIIGLGVMGKNHLRVLSDLPQVDVCGLCDTALQEHEGQPVYKDLDQMLANVELDAAIIAVPTYLHHEVALKCIDRGLHLFIEKPVASTVEDARALEKAIPPHIKAVVGHVERSNPVVKALKKELEGKEIYSIAITRVGPFPPRIADVGILTDLAVHDVDLIRFITQREIRKRHIFSSKKIHDHHEDNAILSFELEGDMVASIITNWLTPYKKRKIEVATSEGYFEADLIHQQMKEFSSYRTNHSYLVRDCIVFKGEPLRHELQDFCDYCLHDRWSPHLATVSDSIRTLELVAR</sequence>
<dbReference type="InterPro" id="IPR051450">
    <property type="entry name" value="Gfo/Idh/MocA_Oxidoreductases"/>
</dbReference>
<dbReference type="Gene3D" id="3.30.360.10">
    <property type="entry name" value="Dihydrodipicolinate Reductase, domain 2"/>
    <property type="match status" value="1"/>
</dbReference>
<dbReference type="AlphaFoldDB" id="E6W1S6"/>
<name>E6W1S6_DESIS</name>
<dbReference type="SUPFAM" id="SSF51735">
    <property type="entry name" value="NAD(P)-binding Rossmann-fold domains"/>
    <property type="match status" value="1"/>
</dbReference>
<reference evidence="3 4" key="1">
    <citation type="submission" date="2010-12" db="EMBL/GenBank/DDBJ databases">
        <title>Complete sequence of Desulfurispirillum indicum S5.</title>
        <authorList>
            <consortium name="US DOE Joint Genome Institute"/>
            <person name="Lucas S."/>
            <person name="Copeland A."/>
            <person name="Lapidus A."/>
            <person name="Cheng J.-F."/>
            <person name="Goodwin L."/>
            <person name="Pitluck S."/>
            <person name="Chertkov O."/>
            <person name="Held B."/>
            <person name="Detter J.C."/>
            <person name="Han C."/>
            <person name="Tapia R."/>
            <person name="Land M."/>
            <person name="Hauser L."/>
            <person name="Kyrpides N."/>
            <person name="Ivanova N."/>
            <person name="Mikhailova N."/>
            <person name="Haggblom M."/>
            <person name="Rauschenbach I."/>
            <person name="Bini E."/>
            <person name="Woyke T."/>
        </authorList>
    </citation>
    <scope>NUCLEOTIDE SEQUENCE [LARGE SCALE GENOMIC DNA]</scope>
    <source>
        <strain evidence="4">ATCC BAA-1389 / DSM 22839 / S5</strain>
    </source>
</reference>
<dbReference type="InterPro" id="IPR000683">
    <property type="entry name" value="Gfo/Idh/MocA-like_OxRdtase_N"/>
</dbReference>
<protein>
    <submittedName>
        <fullName evidence="3">Oxidoreductase domain protein</fullName>
    </submittedName>
</protein>
<dbReference type="Pfam" id="PF22725">
    <property type="entry name" value="GFO_IDH_MocA_C3"/>
    <property type="match status" value="1"/>
</dbReference>
<feature type="domain" description="GFO/IDH/MocA-like oxidoreductase" evidence="2">
    <location>
        <begin position="155"/>
        <end position="233"/>
    </location>
</feature>
<dbReference type="InterPro" id="IPR055170">
    <property type="entry name" value="GFO_IDH_MocA-like_dom"/>
</dbReference>
<dbReference type="PANTHER" id="PTHR43377:SF1">
    <property type="entry name" value="BILIVERDIN REDUCTASE A"/>
    <property type="match status" value="1"/>
</dbReference>
<dbReference type="PANTHER" id="PTHR43377">
    <property type="entry name" value="BILIVERDIN REDUCTASE A"/>
    <property type="match status" value="1"/>
</dbReference>
<dbReference type="KEGG" id="din:Selin_0714"/>
<dbReference type="InParanoid" id="E6W1S6"/>
<evidence type="ECO:0000259" key="2">
    <source>
        <dbReference type="Pfam" id="PF22725"/>
    </source>
</evidence>